<comment type="caution">
    <text evidence="1">The sequence shown here is derived from an EMBL/GenBank/DDBJ whole genome shotgun (WGS) entry which is preliminary data.</text>
</comment>
<proteinExistence type="predicted"/>
<sequence length="152" mass="17649">MAHRGFQQRLRRRFTVFFLQIFFQRSGVNSDTNRDILVARAIHHHADTLFIADVAWINTQAVNAVFRHFERNTVVEVNVGDQRNRNLLLDQFEGFCGIHRGYGDTNNVSANTFQRFDLINRRFHVRGPRVGHRLDGDGSPIANRHIPNVNSR</sequence>
<dbReference type="AlphaFoldDB" id="A0A645FZ31"/>
<dbReference type="EMBL" id="VSSQ01067402">
    <property type="protein sequence ID" value="MPN19797.1"/>
    <property type="molecule type" value="Genomic_DNA"/>
</dbReference>
<evidence type="ECO:0000313" key="1">
    <source>
        <dbReference type="EMBL" id="MPN19797.1"/>
    </source>
</evidence>
<name>A0A645FZ31_9ZZZZ</name>
<protein>
    <submittedName>
        <fullName evidence="1">Uncharacterized protein</fullName>
    </submittedName>
</protein>
<reference evidence="1" key="1">
    <citation type="submission" date="2019-08" db="EMBL/GenBank/DDBJ databases">
        <authorList>
            <person name="Kucharzyk K."/>
            <person name="Murdoch R.W."/>
            <person name="Higgins S."/>
            <person name="Loffler F."/>
        </authorList>
    </citation>
    <scope>NUCLEOTIDE SEQUENCE</scope>
</reference>
<accession>A0A645FZ31</accession>
<gene>
    <name evidence="1" type="ORF">SDC9_167169</name>
</gene>
<organism evidence="1">
    <name type="scientific">bioreactor metagenome</name>
    <dbReference type="NCBI Taxonomy" id="1076179"/>
    <lineage>
        <taxon>unclassified sequences</taxon>
        <taxon>metagenomes</taxon>
        <taxon>ecological metagenomes</taxon>
    </lineage>
</organism>